<proteinExistence type="predicted"/>
<accession>A0ABR4JAE9</accession>
<reference evidence="1 2" key="1">
    <citation type="submission" date="2024-07" db="EMBL/GenBank/DDBJ databases">
        <title>Section-level genome sequencing and comparative genomics of Aspergillus sections Usti and Cavernicolus.</title>
        <authorList>
            <consortium name="Lawrence Berkeley National Laboratory"/>
            <person name="Nybo J.L."/>
            <person name="Vesth T.C."/>
            <person name="Theobald S."/>
            <person name="Frisvad J.C."/>
            <person name="Larsen T.O."/>
            <person name="Kjaerboelling I."/>
            <person name="Rothschild-Mancinelli K."/>
            <person name="Lyhne E.K."/>
            <person name="Kogle M.E."/>
            <person name="Barry K."/>
            <person name="Clum A."/>
            <person name="Na H."/>
            <person name="Ledsgaard L."/>
            <person name="Lin J."/>
            <person name="Lipzen A."/>
            <person name="Kuo A."/>
            <person name="Riley R."/>
            <person name="Mondo S."/>
            <person name="LaButti K."/>
            <person name="Haridas S."/>
            <person name="Pangalinan J."/>
            <person name="Salamov A.A."/>
            <person name="Simmons B.A."/>
            <person name="Magnuson J.K."/>
            <person name="Chen J."/>
            <person name="Drula E."/>
            <person name="Henrissat B."/>
            <person name="Wiebenga A."/>
            <person name="Lubbers R.J."/>
            <person name="Gomes A.C."/>
            <person name="Macurrencykelacurrency M.R."/>
            <person name="Stajich J."/>
            <person name="Grigoriev I.V."/>
            <person name="Mortensen U.H."/>
            <person name="De vries R.P."/>
            <person name="Baker S.E."/>
            <person name="Andersen M.R."/>
        </authorList>
    </citation>
    <scope>NUCLEOTIDE SEQUENCE [LARGE SCALE GENOMIC DNA]</scope>
    <source>
        <strain evidence="1 2">CBS 756.74</strain>
    </source>
</reference>
<gene>
    <name evidence="1" type="ORF">BJX68DRAFT_273257</name>
</gene>
<sequence>MLTLNSASFLASSVDEPEFTCLLSTNADDGAFIDWNGPGLLSPLTATGDVFRYVSATLQQKVIDWLEVQFSVMLKYTGEAVITLPFFLPRRESALGNLRKCRAQIIDTIRRCTHSKCAADFYFHLLLGKLFIAKVSQCYELEKIPAS</sequence>
<dbReference type="GeneID" id="98162573"/>
<dbReference type="EMBL" id="JBFXLR010000104">
    <property type="protein sequence ID" value="KAL2837033.1"/>
    <property type="molecule type" value="Genomic_DNA"/>
</dbReference>
<protein>
    <submittedName>
        <fullName evidence="1">Uncharacterized protein</fullName>
    </submittedName>
</protein>
<evidence type="ECO:0000313" key="2">
    <source>
        <dbReference type="Proteomes" id="UP001610444"/>
    </source>
</evidence>
<dbReference type="Proteomes" id="UP001610444">
    <property type="component" value="Unassembled WGS sequence"/>
</dbReference>
<evidence type="ECO:0000313" key="1">
    <source>
        <dbReference type="EMBL" id="KAL2837033.1"/>
    </source>
</evidence>
<keyword evidence="2" id="KW-1185">Reference proteome</keyword>
<name>A0ABR4JAE9_9EURO</name>
<comment type="caution">
    <text evidence="1">The sequence shown here is derived from an EMBL/GenBank/DDBJ whole genome shotgun (WGS) entry which is preliminary data.</text>
</comment>
<dbReference type="RefSeq" id="XP_070892364.1">
    <property type="nucleotide sequence ID" value="XM_071047409.1"/>
</dbReference>
<organism evidence="1 2">
    <name type="scientific">Aspergillus pseudodeflectus</name>
    <dbReference type="NCBI Taxonomy" id="176178"/>
    <lineage>
        <taxon>Eukaryota</taxon>
        <taxon>Fungi</taxon>
        <taxon>Dikarya</taxon>
        <taxon>Ascomycota</taxon>
        <taxon>Pezizomycotina</taxon>
        <taxon>Eurotiomycetes</taxon>
        <taxon>Eurotiomycetidae</taxon>
        <taxon>Eurotiales</taxon>
        <taxon>Aspergillaceae</taxon>
        <taxon>Aspergillus</taxon>
        <taxon>Aspergillus subgen. Nidulantes</taxon>
    </lineage>
</organism>